<accession>A0A2P4WWE6</accession>
<dbReference type="PANTHER" id="PTHR12802">
    <property type="entry name" value="SWI/SNF COMPLEX-RELATED"/>
    <property type="match status" value="1"/>
</dbReference>
<dbReference type="NCBIfam" id="TIGR01557">
    <property type="entry name" value="myb_SHAQKYF"/>
    <property type="match status" value="1"/>
</dbReference>
<dbReference type="GO" id="GO:0003677">
    <property type="term" value="F:DNA binding"/>
    <property type="evidence" value="ECO:0007669"/>
    <property type="project" value="InterPro"/>
</dbReference>
<dbReference type="OrthoDB" id="118550at2759"/>
<evidence type="ECO:0000313" key="8">
    <source>
        <dbReference type="Proteomes" id="UP000237271"/>
    </source>
</evidence>
<dbReference type="Gene3D" id="1.10.10.60">
    <property type="entry name" value="Homeodomain-like"/>
    <property type="match status" value="1"/>
</dbReference>
<dbReference type="SUPFAM" id="SSF46689">
    <property type="entry name" value="Homeodomain-like"/>
    <property type="match status" value="1"/>
</dbReference>
<dbReference type="Proteomes" id="UP000237271">
    <property type="component" value="Unassembled WGS sequence"/>
</dbReference>
<comment type="caution">
    <text evidence="7">The sequence shown here is derived from an EMBL/GenBank/DDBJ whole genome shotgun (WGS) entry which is preliminary data.</text>
</comment>
<feature type="region of interest" description="Disordered" evidence="4">
    <location>
        <begin position="302"/>
        <end position="330"/>
    </location>
</feature>
<dbReference type="InterPro" id="IPR001005">
    <property type="entry name" value="SANT/Myb"/>
</dbReference>
<evidence type="ECO:0000256" key="2">
    <source>
        <dbReference type="ARBA" id="ARBA00023163"/>
    </source>
</evidence>
<feature type="compositionally biased region" description="Basic and acidic residues" evidence="4">
    <location>
        <begin position="1"/>
        <end position="27"/>
    </location>
</feature>
<name>A0A2P4WWE6_9STRA</name>
<organism evidence="7 8">
    <name type="scientific">Phytophthora palmivora</name>
    <dbReference type="NCBI Taxonomy" id="4796"/>
    <lineage>
        <taxon>Eukaryota</taxon>
        <taxon>Sar</taxon>
        <taxon>Stramenopiles</taxon>
        <taxon>Oomycota</taxon>
        <taxon>Peronosporomycetes</taxon>
        <taxon>Peronosporales</taxon>
        <taxon>Peronosporaceae</taxon>
        <taxon>Phytophthora</taxon>
    </lineage>
</organism>
<proteinExistence type="predicted"/>
<dbReference type="PANTHER" id="PTHR12802:SF155">
    <property type="entry name" value="DEUBIQUITINASE MYSM1"/>
    <property type="match status" value="1"/>
</dbReference>
<feature type="domain" description="HTH myb-type" evidence="6">
    <location>
        <begin position="84"/>
        <end position="133"/>
    </location>
</feature>
<dbReference type="InterPro" id="IPR017930">
    <property type="entry name" value="Myb_dom"/>
</dbReference>
<evidence type="ECO:0000256" key="3">
    <source>
        <dbReference type="ARBA" id="ARBA00023242"/>
    </source>
</evidence>
<keyword evidence="2" id="KW-0804">Transcription</keyword>
<evidence type="ECO:0000259" key="6">
    <source>
        <dbReference type="PROSITE" id="PS51294"/>
    </source>
</evidence>
<protein>
    <submittedName>
        <fullName evidence="7">Myb domain-contaning protein</fullName>
    </submittedName>
</protein>
<dbReference type="AlphaFoldDB" id="A0A2P4WWE6"/>
<dbReference type="Pfam" id="PF00249">
    <property type="entry name" value="Myb_DNA-binding"/>
    <property type="match status" value="1"/>
</dbReference>
<evidence type="ECO:0000259" key="5">
    <source>
        <dbReference type="PROSITE" id="PS50090"/>
    </source>
</evidence>
<evidence type="ECO:0000256" key="1">
    <source>
        <dbReference type="ARBA" id="ARBA00023015"/>
    </source>
</evidence>
<evidence type="ECO:0000256" key="4">
    <source>
        <dbReference type="SAM" id="MobiDB-lite"/>
    </source>
</evidence>
<dbReference type="InterPro" id="IPR006447">
    <property type="entry name" value="Myb_dom_plants"/>
</dbReference>
<dbReference type="EMBL" id="NCKW01020614">
    <property type="protein sequence ID" value="POM57612.1"/>
    <property type="molecule type" value="Genomic_DNA"/>
</dbReference>
<feature type="region of interest" description="Disordered" evidence="4">
    <location>
        <begin position="1"/>
        <end position="36"/>
    </location>
</feature>
<dbReference type="InterPro" id="IPR009057">
    <property type="entry name" value="Homeodomain-like_sf"/>
</dbReference>
<sequence length="362" mass="40246">MAERHQVRAQDSKFDGSAEKKVEHQSEDSENDEYDDLRLSTSSIIELDRKDLLIVKDGTVRVAESLDREQQQLDANGEVVKASGTWTKAEHERFLRAMETFPKGPWKAIAEMVATRTVRQTQTHAQKYREKLARRMRGLRNRNGTLQTPPMSVGMVPGVGYPQHVASHYANVHTRVYQQSAHLGAMGYTSMMTPLHTMAASTIPLARATSLPAMPLHSSPLHHHHTTYASTPMSMSASVAMVSSEFSQLSTSTISNAFIGNASYPASWEGNGVEVKQTVPDFDESMDFLMDVYSTNPSQINTAVSSQSSGMTVTPTACNPRTPQTPTTSMMMKRHPGYMLIQEQQKKHFPHVVNREQQAKGV</sequence>
<keyword evidence="8" id="KW-1185">Reference proteome</keyword>
<dbReference type="PROSITE" id="PS50090">
    <property type="entry name" value="MYB_LIKE"/>
    <property type="match status" value="1"/>
</dbReference>
<dbReference type="CDD" id="cd00167">
    <property type="entry name" value="SANT"/>
    <property type="match status" value="1"/>
</dbReference>
<keyword evidence="3" id="KW-0539">Nucleus</keyword>
<reference evidence="7 8" key="1">
    <citation type="journal article" date="2017" name="Genome Biol. Evol.">
        <title>Phytophthora megakarya and P. palmivora, closely related causal agents of cacao black pod rot, underwent increases in genome sizes and gene numbers by different mechanisms.</title>
        <authorList>
            <person name="Ali S.S."/>
            <person name="Shao J."/>
            <person name="Lary D.J."/>
            <person name="Kronmiller B."/>
            <person name="Shen D."/>
            <person name="Strem M.D."/>
            <person name="Amoako-Attah I."/>
            <person name="Akrofi A.Y."/>
            <person name="Begoude B.A."/>
            <person name="Ten Hoopen G.M."/>
            <person name="Coulibaly K."/>
            <person name="Kebe B.I."/>
            <person name="Melnick R.L."/>
            <person name="Guiltinan M.J."/>
            <person name="Tyler B.M."/>
            <person name="Meinhardt L.W."/>
            <person name="Bailey B.A."/>
        </authorList>
    </citation>
    <scope>NUCLEOTIDE SEQUENCE [LARGE SCALE GENOMIC DNA]</scope>
    <source>
        <strain evidence="8">sbr112.9</strain>
    </source>
</reference>
<feature type="domain" description="Myb-like" evidence="5">
    <location>
        <begin position="84"/>
        <end position="129"/>
    </location>
</feature>
<evidence type="ECO:0000313" key="7">
    <source>
        <dbReference type="EMBL" id="POM57612.1"/>
    </source>
</evidence>
<keyword evidence="1" id="KW-0805">Transcription regulation</keyword>
<dbReference type="PROSITE" id="PS51294">
    <property type="entry name" value="HTH_MYB"/>
    <property type="match status" value="1"/>
</dbReference>
<dbReference type="SMART" id="SM00717">
    <property type="entry name" value="SANT"/>
    <property type="match status" value="1"/>
</dbReference>
<gene>
    <name evidence="7" type="ORF">PHPALM_37852</name>
</gene>